<proteinExistence type="predicted"/>
<keyword evidence="1" id="KW-0732">Signal</keyword>
<feature type="signal peptide" evidence="1">
    <location>
        <begin position="1"/>
        <end position="20"/>
    </location>
</feature>
<feature type="domain" description="DUF6850" evidence="2">
    <location>
        <begin position="61"/>
        <end position="518"/>
    </location>
</feature>
<dbReference type="AlphaFoldDB" id="A0A1G7YFC3"/>
<sequence>MKKMFLLWLCTQCLFSAVFAQQRDTSATNISLKNKLFNIDSVSFNGYEFAKNSPFNINDLMPVKYNSINLGYVYNKGTLMAAQDASKFNSMLLKTEGIAKLKELNLWGSFSYAKTFEDSTIYNHQTRNTPTAPYYFGSPINSSYERVVYNLKTLAEKNLINKNLPIGVGADYRIGNHFSTNDPRGSVNDFQLNLVGTLGYTFFDQLKIGAAYRYGYGQERFNIAYKSTSYSQVTLLPAYYNYLIEGYGEAYIKTTAMGYKNDQKRSGIDGYLNFTKSMLGNFYFTYVYLNEKQRFLDTSSEGFTYFDDFNLKINTFSLLWLKHVKSNKFFAFVSYSNTEGKDLNYSYMASNYIYNHNSLSLKTNFSVNKNNNVYNYFINANQYEEQRKDGLTGNNMQYNRLDLNAGFGYNRIIKSNNILGFSLTGIYSLPLNNYLNIPTVNIGQFTQRVIYFDYIYNTSTRLGGTFTTDYSFNLFNGIQAGLKASVTYLNKDKVKDNNFVYTPGKDRFSSNISLNLYF</sequence>
<feature type="chain" id="PRO_5011609140" description="DUF6850 domain-containing protein" evidence="1">
    <location>
        <begin position="21"/>
        <end position="518"/>
    </location>
</feature>
<reference evidence="4" key="1">
    <citation type="submission" date="2016-10" db="EMBL/GenBank/DDBJ databases">
        <authorList>
            <person name="Varghese N."/>
            <person name="Submissions S."/>
        </authorList>
    </citation>
    <scope>NUCLEOTIDE SEQUENCE [LARGE SCALE GENOMIC DNA]</scope>
    <source>
        <strain evidence="4">DSM 17933</strain>
    </source>
</reference>
<accession>A0A1G7YFC3</accession>
<dbReference type="Proteomes" id="UP000199643">
    <property type="component" value="Unassembled WGS sequence"/>
</dbReference>
<evidence type="ECO:0000313" key="4">
    <source>
        <dbReference type="Proteomes" id="UP000199643"/>
    </source>
</evidence>
<protein>
    <recommendedName>
        <fullName evidence="2">DUF6850 domain-containing protein</fullName>
    </recommendedName>
</protein>
<name>A0A1G7YFC3_9SPHI</name>
<evidence type="ECO:0000259" key="2">
    <source>
        <dbReference type="Pfam" id="PF21012"/>
    </source>
</evidence>
<dbReference type="STRING" id="405671.SAMN05421827_113116"/>
<dbReference type="RefSeq" id="WP_090501856.1">
    <property type="nucleotide sequence ID" value="NZ_FNCH01000013.1"/>
</dbReference>
<dbReference type="EMBL" id="FNCH01000013">
    <property type="protein sequence ID" value="SDG95238.1"/>
    <property type="molecule type" value="Genomic_DNA"/>
</dbReference>
<keyword evidence="4" id="KW-1185">Reference proteome</keyword>
<evidence type="ECO:0000313" key="3">
    <source>
        <dbReference type="EMBL" id="SDG95238.1"/>
    </source>
</evidence>
<gene>
    <name evidence="3" type="ORF">SAMN05421827_113116</name>
</gene>
<dbReference type="Pfam" id="PF21012">
    <property type="entry name" value="DUF6850"/>
    <property type="match status" value="1"/>
</dbReference>
<dbReference type="InterPro" id="IPR049236">
    <property type="entry name" value="DUF6850"/>
</dbReference>
<evidence type="ECO:0000256" key="1">
    <source>
        <dbReference type="SAM" id="SignalP"/>
    </source>
</evidence>
<dbReference type="OrthoDB" id="831538at2"/>
<organism evidence="3 4">
    <name type="scientific">Pedobacter terrae</name>
    <dbReference type="NCBI Taxonomy" id="405671"/>
    <lineage>
        <taxon>Bacteria</taxon>
        <taxon>Pseudomonadati</taxon>
        <taxon>Bacteroidota</taxon>
        <taxon>Sphingobacteriia</taxon>
        <taxon>Sphingobacteriales</taxon>
        <taxon>Sphingobacteriaceae</taxon>
        <taxon>Pedobacter</taxon>
    </lineage>
</organism>